<protein>
    <submittedName>
        <fullName evidence="2">Uncharacterized protein</fullName>
    </submittedName>
</protein>
<comment type="caution">
    <text evidence="2">The sequence shown here is derived from an EMBL/GenBank/DDBJ whole genome shotgun (WGS) entry which is preliminary data.</text>
</comment>
<evidence type="ECO:0000256" key="1">
    <source>
        <dbReference type="SAM" id="MobiDB-lite"/>
    </source>
</evidence>
<dbReference type="Proteomes" id="UP000299102">
    <property type="component" value="Unassembled WGS sequence"/>
</dbReference>
<gene>
    <name evidence="2" type="ORF">EVAR_52941_1</name>
</gene>
<proteinExistence type="predicted"/>
<evidence type="ECO:0000313" key="2">
    <source>
        <dbReference type="EMBL" id="GBP65812.1"/>
    </source>
</evidence>
<evidence type="ECO:0000313" key="3">
    <source>
        <dbReference type="Proteomes" id="UP000299102"/>
    </source>
</evidence>
<sequence>MTGAVPAGTPHAGRHDSPRSGRVSSQHAAPTDGQNVIMYIDEFRRSMGLQLSRRLVGKNILKICMPGASHEIYWKLEIVNTNIQSNSIVIILIGRR</sequence>
<dbReference type="EMBL" id="BGZK01000940">
    <property type="protein sequence ID" value="GBP65812.1"/>
    <property type="molecule type" value="Genomic_DNA"/>
</dbReference>
<keyword evidence="3" id="KW-1185">Reference proteome</keyword>
<dbReference type="AlphaFoldDB" id="A0A4C1XS44"/>
<feature type="region of interest" description="Disordered" evidence="1">
    <location>
        <begin position="1"/>
        <end position="30"/>
    </location>
</feature>
<organism evidence="2 3">
    <name type="scientific">Eumeta variegata</name>
    <name type="common">Bagworm moth</name>
    <name type="synonym">Eumeta japonica</name>
    <dbReference type="NCBI Taxonomy" id="151549"/>
    <lineage>
        <taxon>Eukaryota</taxon>
        <taxon>Metazoa</taxon>
        <taxon>Ecdysozoa</taxon>
        <taxon>Arthropoda</taxon>
        <taxon>Hexapoda</taxon>
        <taxon>Insecta</taxon>
        <taxon>Pterygota</taxon>
        <taxon>Neoptera</taxon>
        <taxon>Endopterygota</taxon>
        <taxon>Lepidoptera</taxon>
        <taxon>Glossata</taxon>
        <taxon>Ditrysia</taxon>
        <taxon>Tineoidea</taxon>
        <taxon>Psychidae</taxon>
        <taxon>Oiketicinae</taxon>
        <taxon>Eumeta</taxon>
    </lineage>
</organism>
<accession>A0A4C1XS44</accession>
<name>A0A4C1XS44_EUMVA</name>
<reference evidence="2 3" key="1">
    <citation type="journal article" date="2019" name="Commun. Biol.">
        <title>The bagworm genome reveals a unique fibroin gene that provides high tensile strength.</title>
        <authorList>
            <person name="Kono N."/>
            <person name="Nakamura H."/>
            <person name="Ohtoshi R."/>
            <person name="Tomita M."/>
            <person name="Numata K."/>
            <person name="Arakawa K."/>
        </authorList>
    </citation>
    <scope>NUCLEOTIDE SEQUENCE [LARGE SCALE GENOMIC DNA]</scope>
</reference>